<gene>
    <name evidence="1" type="ORF">nbrc107697_34650</name>
</gene>
<sequence length="90" mass="9271">MAVIPGRPYGNLYTGPDGTLYQLTYSDEGADGSTTITAISADGTTVKSTQVTGTPGEPGGLRIDDSGTIYLFTATPTATKYSIVTFADPT</sequence>
<accession>A0A7I9V2I6</accession>
<protein>
    <submittedName>
        <fullName evidence="1">Uncharacterized protein</fullName>
    </submittedName>
</protein>
<name>A0A7I9V2I6_9ACTN</name>
<evidence type="ECO:0000313" key="2">
    <source>
        <dbReference type="Proteomes" id="UP000444980"/>
    </source>
</evidence>
<evidence type="ECO:0000313" key="1">
    <source>
        <dbReference type="EMBL" id="GED99426.1"/>
    </source>
</evidence>
<dbReference type="SUPFAM" id="SSF101898">
    <property type="entry name" value="NHL repeat"/>
    <property type="match status" value="1"/>
</dbReference>
<reference evidence="2" key="1">
    <citation type="submission" date="2019-06" db="EMBL/GenBank/DDBJ databases">
        <title>Gordonia isolated from sludge of a wastewater treatment plant.</title>
        <authorList>
            <person name="Tamura T."/>
            <person name="Aoyama K."/>
            <person name="Kang Y."/>
            <person name="Saito S."/>
            <person name="Akiyama N."/>
            <person name="Yazawa K."/>
            <person name="Gonoi T."/>
            <person name="Mikami Y."/>
        </authorList>
    </citation>
    <scope>NUCLEOTIDE SEQUENCE [LARGE SCALE GENOMIC DNA]</scope>
    <source>
        <strain evidence="2">NBRC 107697</strain>
    </source>
</reference>
<comment type="caution">
    <text evidence="1">The sequence shown here is derived from an EMBL/GenBank/DDBJ whole genome shotgun (WGS) entry which is preliminary data.</text>
</comment>
<dbReference type="OrthoDB" id="3874231at2"/>
<proteinExistence type="predicted"/>
<dbReference type="EMBL" id="BJOU01000019">
    <property type="protein sequence ID" value="GED99426.1"/>
    <property type="molecule type" value="Genomic_DNA"/>
</dbReference>
<dbReference type="AlphaFoldDB" id="A0A7I9V2I6"/>
<keyword evidence="2" id="KW-1185">Reference proteome</keyword>
<dbReference type="Proteomes" id="UP000444980">
    <property type="component" value="Unassembled WGS sequence"/>
</dbReference>
<dbReference type="RefSeq" id="WP_161928698.1">
    <property type="nucleotide sequence ID" value="NZ_BJOU01000019.1"/>
</dbReference>
<organism evidence="1 2">
    <name type="scientific">Gordonia crocea</name>
    <dbReference type="NCBI Taxonomy" id="589162"/>
    <lineage>
        <taxon>Bacteria</taxon>
        <taxon>Bacillati</taxon>
        <taxon>Actinomycetota</taxon>
        <taxon>Actinomycetes</taxon>
        <taxon>Mycobacteriales</taxon>
        <taxon>Gordoniaceae</taxon>
        <taxon>Gordonia</taxon>
    </lineage>
</organism>